<dbReference type="FunFam" id="1.25.40.10:FF:001226">
    <property type="entry name" value="Pentatricopeptide repeat-containing protein At3g03580"/>
    <property type="match status" value="1"/>
</dbReference>
<sequence>MGEKNNTAARSPFRAISGKTTNLAPPPNGHARTALSLGLSLYKPEAHFLFAKANHQSHINLLAISSDCKSLYQIKQTHAFAIQNGFLPTSVSLSASLILRYAAFQEPNAAIFLFEQTIPHCRTAFLWNTLIRALSVVGIHDGFTTYNRMVRTGVRPDDHTFPFALKACADNMELQKGMEIHGSLLKLGFDTDVFVGNTLLLLYGSCGCLCDVKNAFDEMPERDIVSWNTTIGMFSVNGCYVEALDLYYEMISRSGFKPNPVSIVSVLPVCGCLAGEVMARLIHCYVVKVGLDVQVTISNALVDVYGKCGNVRASRQVFDAMVERNEVSWNTVIYSLAYTRNNMEALDMFRLMIAAGLTPNSIAISSILPVLVELEFFNLGKEIHGFSLRMGVDSDVFIANSLIDMYAKSSRPAEASYLFHNIAEKNIVSWNAMVANFAQNRLELKALQLVREMPIHNEFPNSVTLTNVLPACARGHFLRPGKEIHARIIRKGLNFDLFLTNALTDMYAKCGCLNLAQNVFNISFRDEVSYNILIVGYSQTSDCSESLSLFSEMRLLGMKHDVVSFMGAISACANLAAIKQGKEIHGVTIRKHLHTHLFVANSILDFYTTSGRIDLANKIFDRLPVKDSASWNTLILGYGMLGKVDTAINLFEAMREDGVGYDPVSYIAILTACSHGGLVEKGKKYFDEMQPHSVKPTEMHYACMVDLLGRAGLMEDAVKLIKNLPVEPDANIWGALLGACRIYGNVELGAWAAEHLFVLKPQHCGYYILLSNMYAEAGKWDEASKVRELMKSREAKKNPGCSWVQTRDEVHDFVVNDRMKTFTPGPA</sequence>
<evidence type="ECO:0000313" key="5">
    <source>
        <dbReference type="Proteomes" id="UP001428341"/>
    </source>
</evidence>
<dbReference type="NCBIfam" id="TIGR00756">
    <property type="entry name" value="PPR"/>
    <property type="match status" value="5"/>
</dbReference>
<dbReference type="Pfam" id="PF01535">
    <property type="entry name" value="PPR"/>
    <property type="match status" value="7"/>
</dbReference>
<dbReference type="Gene3D" id="1.25.40.10">
    <property type="entry name" value="Tetratricopeptide repeat domain"/>
    <property type="match status" value="5"/>
</dbReference>
<evidence type="ECO:0008006" key="6">
    <source>
        <dbReference type="Google" id="ProtNLM"/>
    </source>
</evidence>
<reference evidence="4 5" key="1">
    <citation type="submission" date="2024-05" db="EMBL/GenBank/DDBJ databases">
        <title>Haplotype-resolved chromosome-level genome assembly of Huyou (Citrus changshanensis).</title>
        <authorList>
            <person name="Miao C."/>
            <person name="Chen W."/>
            <person name="Wu Y."/>
            <person name="Wang L."/>
            <person name="Zhao S."/>
            <person name="Grierson D."/>
            <person name="Xu C."/>
            <person name="Chen K."/>
        </authorList>
    </citation>
    <scope>NUCLEOTIDE SEQUENCE [LARGE SCALE GENOMIC DNA]</scope>
    <source>
        <strain evidence="4">01-14</strain>
        <tissue evidence="4">Leaf</tissue>
    </source>
</reference>
<accession>A0AAP0MS69</accession>
<dbReference type="FunFam" id="1.25.40.10:FF:000361">
    <property type="entry name" value="Pentatricopeptide repeat-containing protein chloroplastic"/>
    <property type="match status" value="1"/>
</dbReference>
<evidence type="ECO:0000256" key="1">
    <source>
        <dbReference type="ARBA" id="ARBA00022737"/>
    </source>
</evidence>
<dbReference type="GO" id="GO:0003723">
    <property type="term" value="F:RNA binding"/>
    <property type="evidence" value="ECO:0007669"/>
    <property type="project" value="InterPro"/>
</dbReference>
<dbReference type="Proteomes" id="UP001428341">
    <property type="component" value="Unassembled WGS sequence"/>
</dbReference>
<dbReference type="FunFam" id="1.25.40.10:FF:000344">
    <property type="entry name" value="Pentatricopeptide repeat-containing protein"/>
    <property type="match status" value="1"/>
</dbReference>
<dbReference type="FunFam" id="1.25.40.10:FF:000280">
    <property type="entry name" value="Pentatricopeptide repeat-containing protein"/>
    <property type="match status" value="1"/>
</dbReference>
<feature type="repeat" description="PPR" evidence="2">
    <location>
        <begin position="627"/>
        <end position="661"/>
    </location>
</feature>
<feature type="region of interest" description="Disordered" evidence="3">
    <location>
        <begin position="1"/>
        <end position="27"/>
    </location>
</feature>
<gene>
    <name evidence="4" type="ORF">WN944_009700</name>
</gene>
<protein>
    <recommendedName>
        <fullName evidence="6">Pentatricopeptide repeat-containing protein</fullName>
    </recommendedName>
</protein>
<dbReference type="EMBL" id="JBCGBO010000002">
    <property type="protein sequence ID" value="KAK9221274.1"/>
    <property type="molecule type" value="Genomic_DNA"/>
</dbReference>
<feature type="repeat" description="PPR" evidence="2">
    <location>
        <begin position="662"/>
        <end position="696"/>
    </location>
</feature>
<feature type="repeat" description="PPR" evidence="2">
    <location>
        <begin position="325"/>
        <end position="359"/>
    </location>
</feature>
<dbReference type="InterPro" id="IPR002885">
    <property type="entry name" value="PPR_rpt"/>
</dbReference>
<keyword evidence="5" id="KW-1185">Reference proteome</keyword>
<name>A0AAP0MS69_9ROSI</name>
<feature type="repeat" description="PPR" evidence="2">
    <location>
        <begin position="395"/>
        <end position="429"/>
    </location>
</feature>
<keyword evidence="1" id="KW-0677">Repeat</keyword>
<feature type="repeat" description="PPR" evidence="2">
    <location>
        <begin position="526"/>
        <end position="560"/>
    </location>
</feature>
<dbReference type="InterPro" id="IPR046848">
    <property type="entry name" value="E_motif"/>
</dbReference>
<dbReference type="AlphaFoldDB" id="A0AAP0MS69"/>
<dbReference type="FunFam" id="1.25.40.10:FF:000144">
    <property type="entry name" value="Pentatricopeptide repeat-containing protein, mitochondrial"/>
    <property type="match status" value="1"/>
</dbReference>
<comment type="caution">
    <text evidence="4">The sequence shown here is derived from an EMBL/GenBank/DDBJ whole genome shotgun (WGS) entry which is preliminary data.</text>
</comment>
<dbReference type="PROSITE" id="PS51375">
    <property type="entry name" value="PPR"/>
    <property type="match status" value="6"/>
</dbReference>
<evidence type="ECO:0000256" key="3">
    <source>
        <dbReference type="SAM" id="MobiDB-lite"/>
    </source>
</evidence>
<feature type="repeat" description="PPR" evidence="2">
    <location>
        <begin position="223"/>
        <end position="258"/>
    </location>
</feature>
<dbReference type="InterPro" id="IPR046960">
    <property type="entry name" value="PPR_At4g14850-like_plant"/>
</dbReference>
<dbReference type="PANTHER" id="PTHR47926:SF427">
    <property type="entry name" value="TETRATRICOPEPTIDE-LIKE HELICAL DOMAIN SUPERFAMILY"/>
    <property type="match status" value="1"/>
</dbReference>
<evidence type="ECO:0000256" key="2">
    <source>
        <dbReference type="PROSITE-ProRule" id="PRU00708"/>
    </source>
</evidence>
<dbReference type="InterPro" id="IPR011990">
    <property type="entry name" value="TPR-like_helical_dom_sf"/>
</dbReference>
<dbReference type="PANTHER" id="PTHR47926">
    <property type="entry name" value="PENTATRICOPEPTIDE REPEAT-CONTAINING PROTEIN"/>
    <property type="match status" value="1"/>
</dbReference>
<organism evidence="4 5">
    <name type="scientific">Citrus x changshan-huyou</name>
    <dbReference type="NCBI Taxonomy" id="2935761"/>
    <lineage>
        <taxon>Eukaryota</taxon>
        <taxon>Viridiplantae</taxon>
        <taxon>Streptophyta</taxon>
        <taxon>Embryophyta</taxon>
        <taxon>Tracheophyta</taxon>
        <taxon>Spermatophyta</taxon>
        <taxon>Magnoliopsida</taxon>
        <taxon>eudicotyledons</taxon>
        <taxon>Gunneridae</taxon>
        <taxon>Pentapetalae</taxon>
        <taxon>rosids</taxon>
        <taxon>malvids</taxon>
        <taxon>Sapindales</taxon>
        <taxon>Rutaceae</taxon>
        <taxon>Aurantioideae</taxon>
        <taxon>Citrus</taxon>
    </lineage>
</organism>
<dbReference type="GO" id="GO:0009451">
    <property type="term" value="P:RNA modification"/>
    <property type="evidence" value="ECO:0007669"/>
    <property type="project" value="InterPro"/>
</dbReference>
<dbReference type="Pfam" id="PF20431">
    <property type="entry name" value="E_motif"/>
    <property type="match status" value="1"/>
</dbReference>
<dbReference type="FunFam" id="1.25.40.10:FF:000285">
    <property type="entry name" value="Pentatricopeptide repeat-containing protein, chloroplastic"/>
    <property type="match status" value="1"/>
</dbReference>
<evidence type="ECO:0000313" key="4">
    <source>
        <dbReference type="EMBL" id="KAK9221274.1"/>
    </source>
</evidence>
<dbReference type="Pfam" id="PF13041">
    <property type="entry name" value="PPR_2"/>
    <property type="match status" value="1"/>
</dbReference>
<proteinExistence type="predicted"/>